<dbReference type="Proteomes" id="UP000789405">
    <property type="component" value="Unassembled WGS sequence"/>
</dbReference>
<evidence type="ECO:0000313" key="2">
    <source>
        <dbReference type="EMBL" id="CAG8817316.1"/>
    </source>
</evidence>
<dbReference type="AlphaFoldDB" id="A0A9N9PG84"/>
<protein>
    <submittedName>
        <fullName evidence="2">14275_t:CDS:1</fullName>
    </submittedName>
</protein>
<organism evidence="2 3">
    <name type="scientific">Dentiscutata erythropus</name>
    <dbReference type="NCBI Taxonomy" id="1348616"/>
    <lineage>
        <taxon>Eukaryota</taxon>
        <taxon>Fungi</taxon>
        <taxon>Fungi incertae sedis</taxon>
        <taxon>Mucoromycota</taxon>
        <taxon>Glomeromycotina</taxon>
        <taxon>Glomeromycetes</taxon>
        <taxon>Diversisporales</taxon>
        <taxon>Gigasporaceae</taxon>
        <taxon>Dentiscutata</taxon>
    </lineage>
</organism>
<reference evidence="2" key="1">
    <citation type="submission" date="2021-06" db="EMBL/GenBank/DDBJ databases">
        <authorList>
            <person name="Kallberg Y."/>
            <person name="Tangrot J."/>
            <person name="Rosling A."/>
        </authorList>
    </citation>
    <scope>NUCLEOTIDE SEQUENCE</scope>
    <source>
        <strain evidence="2">MA453B</strain>
    </source>
</reference>
<name>A0A9N9PG84_9GLOM</name>
<accession>A0A9N9PG84</accession>
<feature type="region of interest" description="Disordered" evidence="1">
    <location>
        <begin position="53"/>
        <end position="77"/>
    </location>
</feature>
<dbReference type="OrthoDB" id="18234at2759"/>
<evidence type="ECO:0000313" key="3">
    <source>
        <dbReference type="Proteomes" id="UP000789405"/>
    </source>
</evidence>
<comment type="caution">
    <text evidence="2">The sequence shown here is derived from an EMBL/GenBank/DDBJ whole genome shotgun (WGS) entry which is preliminary data.</text>
</comment>
<feature type="compositionally biased region" description="Low complexity" evidence="1">
    <location>
        <begin position="53"/>
        <end position="70"/>
    </location>
</feature>
<sequence>AGDLYLKFVYISLGTWQCWKEIEEMKKCQIGSSQFQLSPQQCCVSEQQQQQSDSSVVHNDDVNNVNGQQKKNNDNYYKQQIKRNLEREKVERIETLY</sequence>
<evidence type="ECO:0000256" key="1">
    <source>
        <dbReference type="SAM" id="MobiDB-lite"/>
    </source>
</evidence>
<feature type="non-terminal residue" evidence="2">
    <location>
        <position position="97"/>
    </location>
</feature>
<keyword evidence="3" id="KW-1185">Reference proteome</keyword>
<gene>
    <name evidence="2" type="ORF">DERYTH_LOCUS26420</name>
</gene>
<feature type="non-terminal residue" evidence="2">
    <location>
        <position position="1"/>
    </location>
</feature>
<proteinExistence type="predicted"/>
<dbReference type="EMBL" id="CAJVPY010055086">
    <property type="protein sequence ID" value="CAG8817316.1"/>
    <property type="molecule type" value="Genomic_DNA"/>
</dbReference>